<dbReference type="GO" id="GO:0009897">
    <property type="term" value="C:external side of plasma membrane"/>
    <property type="evidence" value="ECO:0007669"/>
    <property type="project" value="TreeGrafter"/>
</dbReference>
<keyword evidence="3 8" id="KW-1133">Transmembrane helix</keyword>
<feature type="transmembrane region" description="Helical" evidence="8">
    <location>
        <begin position="145"/>
        <end position="172"/>
    </location>
</feature>
<dbReference type="GO" id="GO:0007204">
    <property type="term" value="P:positive regulation of cytosolic calcium ion concentration"/>
    <property type="evidence" value="ECO:0007669"/>
    <property type="project" value="TreeGrafter"/>
</dbReference>
<evidence type="ECO:0000256" key="1">
    <source>
        <dbReference type="ARBA" id="ARBA00004370"/>
    </source>
</evidence>
<dbReference type="InterPro" id="IPR017452">
    <property type="entry name" value="GPCR_Rhodpsn_7TM"/>
</dbReference>
<evidence type="ECO:0000256" key="7">
    <source>
        <dbReference type="ARBA" id="ARBA00023224"/>
    </source>
</evidence>
<evidence type="ECO:0000256" key="4">
    <source>
        <dbReference type="ARBA" id="ARBA00023040"/>
    </source>
</evidence>
<feature type="transmembrane region" description="Helical" evidence="8">
    <location>
        <begin position="68"/>
        <end position="92"/>
    </location>
</feature>
<dbReference type="Ensembl" id="ENSPLAT00000006843.1">
    <property type="protein sequence ID" value="ENSPLAP00000023088.1"/>
    <property type="gene ID" value="ENSPLAG00000008167.1"/>
</dbReference>
<feature type="transmembrane region" description="Helical" evidence="8">
    <location>
        <begin position="31"/>
        <end position="56"/>
    </location>
</feature>
<evidence type="ECO:0000256" key="3">
    <source>
        <dbReference type="ARBA" id="ARBA00022989"/>
    </source>
</evidence>
<evidence type="ECO:0000259" key="9">
    <source>
        <dbReference type="PROSITE" id="PS50262"/>
    </source>
</evidence>
<dbReference type="Gene3D" id="1.20.1070.10">
    <property type="entry name" value="Rhodopsin 7-helix transmembrane proteins"/>
    <property type="match status" value="1"/>
</dbReference>
<dbReference type="GO" id="GO:0019957">
    <property type="term" value="F:C-C chemokine binding"/>
    <property type="evidence" value="ECO:0007669"/>
    <property type="project" value="TreeGrafter"/>
</dbReference>
<evidence type="ECO:0000256" key="6">
    <source>
        <dbReference type="ARBA" id="ARBA00023170"/>
    </source>
</evidence>
<feature type="transmembrane region" description="Helical" evidence="8">
    <location>
        <begin position="112"/>
        <end position="133"/>
    </location>
</feature>
<dbReference type="Proteomes" id="UP000261500">
    <property type="component" value="Unplaced"/>
</dbReference>
<dbReference type="PRINTS" id="PR00237">
    <property type="entry name" value="GPCRRHODOPSN"/>
</dbReference>
<evidence type="ECO:0000256" key="8">
    <source>
        <dbReference type="SAM" id="Phobius"/>
    </source>
</evidence>
<reference evidence="10" key="2">
    <citation type="submission" date="2025-09" db="UniProtKB">
        <authorList>
            <consortium name="Ensembl"/>
        </authorList>
    </citation>
    <scope>IDENTIFICATION</scope>
</reference>
<name>A0A3B3VDL1_9TELE</name>
<keyword evidence="4" id="KW-0297">G-protein coupled receptor</keyword>
<dbReference type="PANTHER" id="PTHR10489:SF671">
    <property type="entry name" value="C-X-C CHEMOKINE RECEPTOR TYPE 3"/>
    <property type="match status" value="1"/>
</dbReference>
<proteinExistence type="predicted"/>
<feature type="transmembrane region" description="Helical" evidence="8">
    <location>
        <begin position="192"/>
        <end position="219"/>
    </location>
</feature>
<protein>
    <submittedName>
        <fullName evidence="10">C-X-C chemokine receptor type 3-like</fullName>
    </submittedName>
</protein>
<feature type="transmembrane region" description="Helical" evidence="8">
    <location>
        <begin position="268"/>
        <end position="291"/>
    </location>
</feature>
<keyword evidence="6" id="KW-0675">Receptor</keyword>
<keyword evidence="5 8" id="KW-0472">Membrane</keyword>
<organism evidence="10 11">
    <name type="scientific">Poecilia latipinna</name>
    <name type="common">sailfin molly</name>
    <dbReference type="NCBI Taxonomy" id="48699"/>
    <lineage>
        <taxon>Eukaryota</taxon>
        <taxon>Metazoa</taxon>
        <taxon>Chordata</taxon>
        <taxon>Craniata</taxon>
        <taxon>Vertebrata</taxon>
        <taxon>Euteleostomi</taxon>
        <taxon>Actinopterygii</taxon>
        <taxon>Neopterygii</taxon>
        <taxon>Teleostei</taxon>
        <taxon>Neoteleostei</taxon>
        <taxon>Acanthomorphata</taxon>
        <taxon>Ovalentaria</taxon>
        <taxon>Atherinomorphae</taxon>
        <taxon>Cyprinodontiformes</taxon>
        <taxon>Poeciliidae</taxon>
        <taxon>Poeciliinae</taxon>
        <taxon>Poecilia</taxon>
    </lineage>
</organism>
<evidence type="ECO:0000256" key="2">
    <source>
        <dbReference type="ARBA" id="ARBA00022692"/>
    </source>
</evidence>
<feature type="transmembrane region" description="Helical" evidence="8">
    <location>
        <begin position="231"/>
        <end position="248"/>
    </location>
</feature>
<keyword evidence="2 8" id="KW-0812">Transmembrane</keyword>
<sequence length="312" mass="35661">MDDLNNFTYSYDQDYGGEICDMKEFINFVNVFITVVSSVVFVVGILGNGLLLGVLIKSRKVWRATDTFILHRAVADVLLLVTQPFWAVQFASDAGWVFGLFFCKVTGGVFKINLYCGSFLVVCISVSYLLSIIPSTKEFMKKKPWVVHACCVVVWIISVLLSVPDWIIYTVMGQEKSRCIYDMDVGIHNISLGLYYTFGFAFLLVVLVFCFFCIMWQLWCGTKGLQNQRDFKVVVVVAAVLFLCWAPFNITVWVYNNSVHHCNRSLNIAWLVTSALHHFHCCLNPILLLLVDVKYRQQQHVYQDIELTAQFS</sequence>
<dbReference type="GO" id="GO:0016493">
    <property type="term" value="F:C-C chemokine receptor activity"/>
    <property type="evidence" value="ECO:0007669"/>
    <property type="project" value="TreeGrafter"/>
</dbReference>
<dbReference type="GeneTree" id="ENSGT01050000244848"/>
<dbReference type="Pfam" id="PF00001">
    <property type="entry name" value="7tm_1"/>
    <property type="match status" value="1"/>
</dbReference>
<dbReference type="InterPro" id="IPR000276">
    <property type="entry name" value="GPCR_Rhodpsn"/>
</dbReference>
<dbReference type="GO" id="GO:0019722">
    <property type="term" value="P:calcium-mediated signaling"/>
    <property type="evidence" value="ECO:0007669"/>
    <property type="project" value="TreeGrafter"/>
</dbReference>
<reference evidence="10" key="1">
    <citation type="submission" date="2025-08" db="UniProtKB">
        <authorList>
            <consortium name="Ensembl"/>
        </authorList>
    </citation>
    <scope>IDENTIFICATION</scope>
</reference>
<evidence type="ECO:0000313" key="11">
    <source>
        <dbReference type="Proteomes" id="UP000261500"/>
    </source>
</evidence>
<dbReference type="InterPro" id="IPR050119">
    <property type="entry name" value="CCR1-9-like"/>
</dbReference>
<keyword evidence="11" id="KW-1185">Reference proteome</keyword>
<dbReference type="GO" id="GO:0006955">
    <property type="term" value="P:immune response"/>
    <property type="evidence" value="ECO:0007669"/>
    <property type="project" value="TreeGrafter"/>
</dbReference>
<evidence type="ECO:0000256" key="5">
    <source>
        <dbReference type="ARBA" id="ARBA00023136"/>
    </source>
</evidence>
<keyword evidence="7" id="KW-0807">Transducer</keyword>
<dbReference type="GO" id="GO:0060326">
    <property type="term" value="P:cell chemotaxis"/>
    <property type="evidence" value="ECO:0007669"/>
    <property type="project" value="TreeGrafter"/>
</dbReference>
<dbReference type="STRING" id="48699.ENSPLAP00000023088"/>
<dbReference type="AlphaFoldDB" id="A0A3B3VDL1"/>
<accession>A0A3B3VDL1</accession>
<dbReference type="SUPFAM" id="SSF81321">
    <property type="entry name" value="Family A G protein-coupled receptor-like"/>
    <property type="match status" value="1"/>
</dbReference>
<dbReference type="PROSITE" id="PS50262">
    <property type="entry name" value="G_PROTEIN_RECEP_F1_2"/>
    <property type="match status" value="1"/>
</dbReference>
<feature type="domain" description="G-protein coupled receptors family 1 profile" evidence="9">
    <location>
        <begin position="47"/>
        <end position="288"/>
    </location>
</feature>
<evidence type="ECO:0000313" key="10">
    <source>
        <dbReference type="Ensembl" id="ENSPLAP00000023088.1"/>
    </source>
</evidence>
<dbReference type="PANTHER" id="PTHR10489">
    <property type="entry name" value="CELL ADHESION MOLECULE"/>
    <property type="match status" value="1"/>
</dbReference>
<comment type="subcellular location">
    <subcellularLocation>
        <location evidence="1">Membrane</location>
    </subcellularLocation>
</comment>